<sequence length="122" mass="14207">MVRVEKEQTGNFIDKISLLKGNEAMINHWIADKTKRSVTLCKGCHCNDPKIERLKCTKKINIKRLEKIIGDSKCRLKIYWEDLRYLQRDNKIERKTKAVEGTTKNKYIMSNGTSQSNMASRS</sequence>
<evidence type="ECO:0000313" key="3">
    <source>
        <dbReference type="Proteomes" id="UP000789901"/>
    </source>
</evidence>
<dbReference type="Proteomes" id="UP000789901">
    <property type="component" value="Unassembled WGS sequence"/>
</dbReference>
<name>A0ABN7UMQ9_GIGMA</name>
<keyword evidence="3" id="KW-1185">Reference proteome</keyword>
<dbReference type="EMBL" id="CAJVQB010004407">
    <property type="protein sequence ID" value="CAG8634878.1"/>
    <property type="molecule type" value="Genomic_DNA"/>
</dbReference>
<gene>
    <name evidence="2" type="ORF">GMARGA_LOCUS8531</name>
</gene>
<comment type="caution">
    <text evidence="2">The sequence shown here is derived from an EMBL/GenBank/DDBJ whole genome shotgun (WGS) entry which is preliminary data.</text>
</comment>
<accession>A0ABN7UMQ9</accession>
<reference evidence="2 3" key="1">
    <citation type="submission" date="2021-06" db="EMBL/GenBank/DDBJ databases">
        <authorList>
            <person name="Kallberg Y."/>
            <person name="Tangrot J."/>
            <person name="Rosling A."/>
        </authorList>
    </citation>
    <scope>NUCLEOTIDE SEQUENCE [LARGE SCALE GENOMIC DNA]</scope>
    <source>
        <strain evidence="2 3">120-4 pot B 10/14</strain>
    </source>
</reference>
<evidence type="ECO:0000256" key="1">
    <source>
        <dbReference type="SAM" id="MobiDB-lite"/>
    </source>
</evidence>
<evidence type="ECO:0000313" key="2">
    <source>
        <dbReference type="EMBL" id="CAG8634878.1"/>
    </source>
</evidence>
<protein>
    <submittedName>
        <fullName evidence="2">9421_t:CDS:1</fullName>
    </submittedName>
</protein>
<proteinExistence type="predicted"/>
<feature type="region of interest" description="Disordered" evidence="1">
    <location>
        <begin position="103"/>
        <end position="122"/>
    </location>
</feature>
<organism evidence="2 3">
    <name type="scientific">Gigaspora margarita</name>
    <dbReference type="NCBI Taxonomy" id="4874"/>
    <lineage>
        <taxon>Eukaryota</taxon>
        <taxon>Fungi</taxon>
        <taxon>Fungi incertae sedis</taxon>
        <taxon>Mucoromycota</taxon>
        <taxon>Glomeromycotina</taxon>
        <taxon>Glomeromycetes</taxon>
        <taxon>Diversisporales</taxon>
        <taxon>Gigasporaceae</taxon>
        <taxon>Gigaspora</taxon>
    </lineage>
</organism>